<dbReference type="AlphaFoldDB" id="A0A3D8LG67"/>
<evidence type="ECO:0000313" key="2">
    <source>
        <dbReference type="EMBL" id="RDV15892.1"/>
    </source>
</evidence>
<dbReference type="Proteomes" id="UP000256708">
    <property type="component" value="Unassembled WGS sequence"/>
</dbReference>
<dbReference type="InterPro" id="IPR025737">
    <property type="entry name" value="FApF"/>
</dbReference>
<comment type="caution">
    <text evidence="2">The sequence shown here is derived from an EMBL/GenBank/DDBJ whole genome shotgun (WGS) entry which is preliminary data.</text>
</comment>
<sequence length="266" mass="29161">MNIKPTIQKAFLLITALLFILVKQGNAQEQEEDLGRISTGRPDQTQGTTVVPKSTLQIESGFLYQKNTAEEQETKTHAYPTVSLRYGLLERLELRVDGAFQDSVIREYNSYRKVNGIGPLGAGFRLYMWKGAGVLPQAALTATVSLPVGNSNMVSNYTDTELRLGFTNTITPDLSLTYTLGYGWVEEGTETKYAFKVSGDLSYRVAVYAEVFGTNAEGSRAAHQADAGVLFIVRQNMQLDVAAGIGLSRAAPDLFITTGYSVRLPR</sequence>
<dbReference type="Pfam" id="PF13557">
    <property type="entry name" value="Phenol_MetA_deg"/>
    <property type="match status" value="1"/>
</dbReference>
<gene>
    <name evidence="2" type="ORF">DXT99_07845</name>
</gene>
<feature type="signal peptide" evidence="1">
    <location>
        <begin position="1"/>
        <end position="27"/>
    </location>
</feature>
<proteinExistence type="predicted"/>
<dbReference type="RefSeq" id="WP_115564964.1">
    <property type="nucleotide sequence ID" value="NZ_QRGR01000007.1"/>
</dbReference>
<protein>
    <submittedName>
        <fullName evidence="2">Transporter</fullName>
    </submittedName>
</protein>
<dbReference type="EMBL" id="QRGR01000007">
    <property type="protein sequence ID" value="RDV15892.1"/>
    <property type="molecule type" value="Genomic_DNA"/>
</dbReference>
<reference evidence="3" key="1">
    <citation type="submission" date="2018-08" db="EMBL/GenBank/DDBJ databases">
        <authorList>
            <person name="Liu Z.-W."/>
            <person name="Du Z.-J."/>
        </authorList>
    </citation>
    <scope>NUCLEOTIDE SEQUENCE [LARGE SCALE GENOMIC DNA]</scope>
    <source>
        <strain evidence="3">H4X</strain>
    </source>
</reference>
<feature type="chain" id="PRO_5017812394" evidence="1">
    <location>
        <begin position="28"/>
        <end position="266"/>
    </location>
</feature>
<name>A0A3D8LG67_9BACT</name>
<evidence type="ECO:0000256" key="1">
    <source>
        <dbReference type="SAM" id="SignalP"/>
    </source>
</evidence>
<organism evidence="2 3">
    <name type="scientific">Pontibacter diazotrophicus</name>
    <dbReference type="NCBI Taxonomy" id="1400979"/>
    <lineage>
        <taxon>Bacteria</taxon>
        <taxon>Pseudomonadati</taxon>
        <taxon>Bacteroidota</taxon>
        <taxon>Cytophagia</taxon>
        <taxon>Cytophagales</taxon>
        <taxon>Hymenobacteraceae</taxon>
        <taxon>Pontibacter</taxon>
    </lineage>
</organism>
<keyword evidence="1" id="KW-0732">Signal</keyword>
<evidence type="ECO:0000313" key="3">
    <source>
        <dbReference type="Proteomes" id="UP000256708"/>
    </source>
</evidence>
<keyword evidence="3" id="KW-1185">Reference proteome</keyword>
<accession>A0A3D8LG67</accession>
<dbReference type="OrthoDB" id="1014491at2"/>